<dbReference type="AlphaFoldDB" id="A0A381VV03"/>
<keyword evidence="1" id="KW-1133">Transmembrane helix</keyword>
<reference evidence="2" key="1">
    <citation type="submission" date="2018-05" db="EMBL/GenBank/DDBJ databases">
        <authorList>
            <person name="Lanie J.A."/>
            <person name="Ng W.-L."/>
            <person name="Kazmierczak K.M."/>
            <person name="Andrzejewski T.M."/>
            <person name="Davidsen T.M."/>
            <person name="Wayne K.J."/>
            <person name="Tettelin H."/>
            <person name="Glass J.I."/>
            <person name="Rusch D."/>
            <person name="Podicherti R."/>
            <person name="Tsui H.-C.T."/>
            <person name="Winkler M.E."/>
        </authorList>
    </citation>
    <scope>NUCLEOTIDE SEQUENCE</scope>
</reference>
<dbReference type="EMBL" id="UINC01009686">
    <property type="protein sequence ID" value="SVA43393.1"/>
    <property type="molecule type" value="Genomic_DNA"/>
</dbReference>
<feature type="transmembrane region" description="Helical" evidence="1">
    <location>
        <begin position="48"/>
        <end position="68"/>
    </location>
</feature>
<evidence type="ECO:0008006" key="3">
    <source>
        <dbReference type="Google" id="ProtNLM"/>
    </source>
</evidence>
<keyword evidence="1" id="KW-0472">Membrane</keyword>
<protein>
    <recommendedName>
        <fullName evidence="3">2TM domain-containing protein</fullName>
    </recommendedName>
</protein>
<keyword evidence="1" id="KW-0812">Transmembrane</keyword>
<proteinExistence type="predicted"/>
<name>A0A381VV03_9ZZZZ</name>
<organism evidence="2">
    <name type="scientific">marine metagenome</name>
    <dbReference type="NCBI Taxonomy" id="408172"/>
    <lineage>
        <taxon>unclassified sequences</taxon>
        <taxon>metagenomes</taxon>
        <taxon>ecological metagenomes</taxon>
    </lineage>
</organism>
<evidence type="ECO:0000313" key="2">
    <source>
        <dbReference type="EMBL" id="SVA43393.1"/>
    </source>
</evidence>
<evidence type="ECO:0000256" key="1">
    <source>
        <dbReference type="SAM" id="Phobius"/>
    </source>
</evidence>
<sequence length="73" mass="9097">MIRHYSPYLRDVRQRLMDRMTRKWFLIVHSTIDILAVGGMIYLWEAKYVWVLIAVPVFMIVWYIPLWWRKRKA</sequence>
<gene>
    <name evidence="2" type="ORF">METZ01_LOCUS96247</name>
</gene>
<feature type="transmembrane region" description="Helical" evidence="1">
    <location>
        <begin position="24"/>
        <end position="42"/>
    </location>
</feature>
<accession>A0A381VV03</accession>